<keyword evidence="2" id="KW-1185">Reference proteome</keyword>
<evidence type="ECO:0000313" key="2">
    <source>
        <dbReference type="Proteomes" id="UP000321635"/>
    </source>
</evidence>
<sequence>MLVENQLHEPAEKNGFMLKLTRALCNQTWPSPEDRQLAWQSVAFTNYVPVSVGYGARRRPAPAAWRQAADEWPDLLEKLSPRNIIILGLSLWDNMPSPKNAAGAVGKFPQRSPAVREYVTESGNVTRCWCHWHPSAGASADSLRDVIAEAENAA</sequence>
<organism evidence="1 2">
    <name type="scientific">Acetobacter nitrogenifigens DSM 23921 = NBRC 105050</name>
    <dbReference type="NCBI Taxonomy" id="1120919"/>
    <lineage>
        <taxon>Bacteria</taxon>
        <taxon>Pseudomonadati</taxon>
        <taxon>Pseudomonadota</taxon>
        <taxon>Alphaproteobacteria</taxon>
        <taxon>Acetobacterales</taxon>
        <taxon>Acetobacteraceae</taxon>
        <taxon>Acetobacter</taxon>
    </lineage>
</organism>
<protein>
    <recommendedName>
        <fullName evidence="3">Uracil-DNA glycosylase-like domain-containing protein</fullName>
    </recommendedName>
</protein>
<dbReference type="AlphaFoldDB" id="A0A511XD63"/>
<dbReference type="EMBL" id="BJYF01000021">
    <property type="protein sequence ID" value="GEN60821.1"/>
    <property type="molecule type" value="Genomic_DNA"/>
</dbReference>
<comment type="caution">
    <text evidence="1">The sequence shown here is derived from an EMBL/GenBank/DDBJ whole genome shotgun (WGS) entry which is preliminary data.</text>
</comment>
<name>A0A511XD63_9PROT</name>
<reference evidence="1 2" key="1">
    <citation type="submission" date="2019-07" db="EMBL/GenBank/DDBJ databases">
        <title>Whole genome shotgun sequence of Acetobacter nitrogenifigens NBRC 105050.</title>
        <authorList>
            <person name="Hosoyama A."/>
            <person name="Uohara A."/>
            <person name="Ohji S."/>
            <person name="Ichikawa N."/>
        </authorList>
    </citation>
    <scope>NUCLEOTIDE SEQUENCE [LARGE SCALE GENOMIC DNA]</scope>
    <source>
        <strain evidence="1 2">NBRC 105050</strain>
    </source>
</reference>
<dbReference type="Proteomes" id="UP000321635">
    <property type="component" value="Unassembled WGS sequence"/>
</dbReference>
<proteinExistence type="predicted"/>
<evidence type="ECO:0008006" key="3">
    <source>
        <dbReference type="Google" id="ProtNLM"/>
    </source>
</evidence>
<gene>
    <name evidence="1" type="ORF">ANI02nite_27050</name>
</gene>
<accession>A0A511XD63</accession>
<evidence type="ECO:0000313" key="1">
    <source>
        <dbReference type="EMBL" id="GEN60821.1"/>
    </source>
</evidence>
<dbReference type="STRING" id="1120919.GCA_000429165_02815"/>